<feature type="domain" description="C2H2-type" evidence="3">
    <location>
        <begin position="574"/>
        <end position="596"/>
    </location>
</feature>
<feature type="compositionally biased region" description="Low complexity" evidence="2">
    <location>
        <begin position="611"/>
        <end position="623"/>
    </location>
</feature>
<dbReference type="PROSITE" id="PS00028">
    <property type="entry name" value="ZINC_FINGER_C2H2_1"/>
    <property type="match status" value="2"/>
</dbReference>
<dbReference type="GO" id="GO:0003676">
    <property type="term" value="F:nucleic acid binding"/>
    <property type="evidence" value="ECO:0007669"/>
    <property type="project" value="InterPro"/>
</dbReference>
<feature type="compositionally biased region" description="Basic and acidic residues" evidence="2">
    <location>
        <begin position="695"/>
        <end position="719"/>
    </location>
</feature>
<organism evidence="5">
    <name type="scientific">Thrips palmi</name>
    <name type="common">Melon thrips</name>
    <dbReference type="NCBI Taxonomy" id="161013"/>
    <lineage>
        <taxon>Eukaryota</taxon>
        <taxon>Metazoa</taxon>
        <taxon>Ecdysozoa</taxon>
        <taxon>Arthropoda</taxon>
        <taxon>Hexapoda</taxon>
        <taxon>Insecta</taxon>
        <taxon>Pterygota</taxon>
        <taxon>Neoptera</taxon>
        <taxon>Paraneoptera</taxon>
        <taxon>Thysanoptera</taxon>
        <taxon>Terebrantia</taxon>
        <taxon>Thripoidea</taxon>
        <taxon>Thripidae</taxon>
        <taxon>Thrips</taxon>
    </lineage>
</organism>
<keyword evidence="4" id="KW-1185">Reference proteome</keyword>
<evidence type="ECO:0000256" key="1">
    <source>
        <dbReference type="SAM" id="Coils"/>
    </source>
</evidence>
<keyword evidence="1" id="KW-0175">Coiled coil</keyword>
<dbReference type="SMART" id="SM00451">
    <property type="entry name" value="ZnF_U1"/>
    <property type="match status" value="3"/>
</dbReference>
<dbReference type="PANTHER" id="PTHR15491:SF9">
    <property type="entry name" value="CIP1-INTERACTING ZINC FINGER PROTEIN"/>
    <property type="match status" value="1"/>
</dbReference>
<dbReference type="GeneID" id="117640139"/>
<name>A0A6P8ZHR1_THRPL</name>
<dbReference type="AlphaFoldDB" id="A0A6P8ZHR1"/>
<dbReference type="PANTHER" id="PTHR15491">
    <property type="match status" value="1"/>
</dbReference>
<dbReference type="Pfam" id="PF23330">
    <property type="entry name" value="zf-C2H2_14"/>
    <property type="match status" value="1"/>
</dbReference>
<dbReference type="InterPro" id="IPR013087">
    <property type="entry name" value="Znf_C2H2_type"/>
</dbReference>
<feature type="compositionally biased region" description="Basic and acidic residues" evidence="2">
    <location>
        <begin position="316"/>
        <end position="353"/>
    </location>
</feature>
<dbReference type="OrthoDB" id="6378952at2759"/>
<dbReference type="InterPro" id="IPR056345">
    <property type="entry name" value="Znf-C2H2_CIZ1"/>
</dbReference>
<feature type="region of interest" description="Disordered" evidence="2">
    <location>
        <begin position="1"/>
        <end position="28"/>
    </location>
</feature>
<dbReference type="CTD" id="45961"/>
<dbReference type="SMART" id="SM00355">
    <property type="entry name" value="ZnF_C2H2"/>
    <property type="match status" value="3"/>
</dbReference>
<dbReference type="InParanoid" id="A0A6P8ZHR1"/>
<feature type="region of interest" description="Disordered" evidence="2">
    <location>
        <begin position="611"/>
        <end position="737"/>
    </location>
</feature>
<feature type="compositionally biased region" description="Polar residues" evidence="2">
    <location>
        <begin position="728"/>
        <end position="737"/>
    </location>
</feature>
<proteinExistence type="predicted"/>
<sequence length="737" mass="81958">MSNMRRGGRHNMPQRPSPWDVSPGNTSGNIGMNMSSNMNMGNNMNMGMGNNMNNMGMGNNMNNMGMGNNMNNMGMGNNMNNMGMGNNMNNMGMGNNMNNIGMGNNMGMGNIMGMGNNMNNMGNNMNDMGNNMNNMGNSRNSMGMGNNMNMGSNIGNNNSNNLGSYRPSGGLLPTPNLPAMTGLLQTPPSTPNIPLAAGNNALNNRHNQQTNQLPSLLGASPNCNGLLPLTPPVMNPFNQSYRGYRSQGSSPDNNASNRGTRSSVPSRRSEPYNKMGGRIQRPGQNSDDRKTSNVSPRRAVRGPGFSPKSVVPHARNTKEEKGDSSRKTVHSSKEVIDDKNKKSSNKQESEKMKAEFADIPSDLLTCHVCLKDLKDSVSFVNHIKSTDHLSMMDHQEEQYKAHAEKLRQQMKIEEQQRQISLRQNRSLGKFSQTNNEYCAMCNLHFSGNIAQHRKGPKHVELKLFLHPRCKICDKEFPTRLDYDNHMLTPGHLKNKCGDVCTNSKTIARPEAEMKKAPSNIETFPPLKGILKKEKRSSAPVSPKPIEPEEEKLPDYDSQKEIGMEMLMEKTGFLCKCCNRFLSSSCDAKTHCRSQFHYDKYINHIKSQPIFVVESPKPSSPSTKTKVKEDDDKLKAKPDLVKAEEDDKSDVTSQKEDDKQDVPEPEEEEEEEEEDEGNWKRRKVATDDDSSMDVTEPPKESTREDRSEDQGTDSKDDKQSNDANEENAHVSSGNTVAI</sequence>
<protein>
    <submittedName>
        <fullName evidence="5">Zinc finger protein on ecdysone puffs</fullName>
    </submittedName>
</protein>
<feature type="compositionally biased region" description="Polar residues" evidence="2">
    <location>
        <begin position="237"/>
        <end position="266"/>
    </location>
</feature>
<gene>
    <name evidence="5" type="primary">LOC117640139</name>
</gene>
<accession>A0A6P8ZHR1</accession>
<dbReference type="InterPro" id="IPR026811">
    <property type="entry name" value="CIZ1"/>
</dbReference>
<evidence type="ECO:0000313" key="4">
    <source>
        <dbReference type="Proteomes" id="UP000515158"/>
    </source>
</evidence>
<evidence type="ECO:0000259" key="3">
    <source>
        <dbReference type="PROSITE" id="PS00028"/>
    </source>
</evidence>
<feature type="compositionally biased region" description="Acidic residues" evidence="2">
    <location>
        <begin position="662"/>
        <end position="675"/>
    </location>
</feature>
<dbReference type="RefSeq" id="XP_034232294.1">
    <property type="nucleotide sequence ID" value="XM_034376403.1"/>
</dbReference>
<dbReference type="InterPro" id="IPR003604">
    <property type="entry name" value="Matrin/U1-like-C_Znf_C2H2"/>
</dbReference>
<reference evidence="5" key="1">
    <citation type="submission" date="2025-08" db="UniProtKB">
        <authorList>
            <consortium name="RefSeq"/>
        </authorList>
    </citation>
    <scope>IDENTIFICATION</scope>
    <source>
        <tissue evidence="5">Total insect</tissue>
    </source>
</reference>
<feature type="region of interest" description="Disordered" evidence="2">
    <location>
        <begin position="237"/>
        <end position="353"/>
    </location>
</feature>
<dbReference type="Proteomes" id="UP000515158">
    <property type="component" value="Unplaced"/>
</dbReference>
<dbReference type="KEGG" id="tpal:117640139"/>
<dbReference type="GO" id="GO:0005634">
    <property type="term" value="C:nucleus"/>
    <property type="evidence" value="ECO:0007669"/>
    <property type="project" value="TreeGrafter"/>
</dbReference>
<feature type="coiled-coil region" evidence="1">
    <location>
        <begin position="396"/>
        <end position="423"/>
    </location>
</feature>
<feature type="region of interest" description="Disordered" evidence="2">
    <location>
        <begin position="522"/>
        <end position="553"/>
    </location>
</feature>
<feature type="domain" description="C2H2-type" evidence="3">
    <location>
        <begin position="469"/>
        <end position="491"/>
    </location>
</feature>
<dbReference type="GO" id="GO:0008270">
    <property type="term" value="F:zinc ion binding"/>
    <property type="evidence" value="ECO:0007669"/>
    <property type="project" value="InterPro"/>
</dbReference>
<feature type="compositionally biased region" description="Basic and acidic residues" evidence="2">
    <location>
        <begin position="625"/>
        <end position="661"/>
    </location>
</feature>
<evidence type="ECO:0000313" key="5">
    <source>
        <dbReference type="RefSeq" id="XP_034232294.1"/>
    </source>
</evidence>
<evidence type="ECO:0000256" key="2">
    <source>
        <dbReference type="SAM" id="MobiDB-lite"/>
    </source>
</evidence>